<accession>A0A017TDM8</accession>
<evidence type="ECO:0000313" key="3">
    <source>
        <dbReference type="EMBL" id="EYF06915.1"/>
    </source>
</evidence>
<evidence type="ECO:0000313" key="4">
    <source>
        <dbReference type="Proteomes" id="UP000019678"/>
    </source>
</evidence>
<feature type="transmembrane region" description="Helical" evidence="2">
    <location>
        <begin position="94"/>
        <end position="117"/>
    </location>
</feature>
<dbReference type="InterPro" id="IPR021776">
    <property type="entry name" value="ActD"/>
</dbReference>
<keyword evidence="2" id="KW-0812">Transmembrane</keyword>
<protein>
    <recommendedName>
        <fullName evidence="5">DUF3341 domain-containing protein</fullName>
    </recommendedName>
</protein>
<keyword evidence="2" id="KW-0472">Membrane</keyword>
<name>A0A017TDM8_9BACT</name>
<sequence>MKADLLAEFETPEALLAAVEELYRRGYRVLDAFTPYPVHGLEQALRLPRSKLPWLVLPFALGGGGGCYGLQAYLNGWDYPLDVGGRPPHSAPSFVPISFEMMVLATALMGVLIFFALCKLPELHHPIFEVEGFAGASQDRFWLGIDGRDPALKRGTTEALLASLGASRVAWTGETAKAAETSEAVKKPTEAAEEVPGAVTKEEPS</sequence>
<dbReference type="PANTHER" id="PTHR40394:SF2">
    <property type="entry name" value="QUINOL:CYTOCHROME C OXIDOREDUCTASE MEMBRANE PROTEIN"/>
    <property type="match status" value="1"/>
</dbReference>
<dbReference type="EMBL" id="ASRX01000013">
    <property type="protein sequence ID" value="EYF06915.1"/>
    <property type="molecule type" value="Genomic_DNA"/>
</dbReference>
<gene>
    <name evidence="3" type="ORF">CAP_1173</name>
</gene>
<feature type="transmembrane region" description="Helical" evidence="2">
    <location>
        <begin position="52"/>
        <end position="74"/>
    </location>
</feature>
<dbReference type="AlphaFoldDB" id="A0A017TDM8"/>
<feature type="region of interest" description="Disordered" evidence="1">
    <location>
        <begin position="179"/>
        <end position="205"/>
    </location>
</feature>
<evidence type="ECO:0008006" key="5">
    <source>
        <dbReference type="Google" id="ProtNLM"/>
    </source>
</evidence>
<dbReference type="RefSeq" id="WP_063748661.1">
    <property type="nucleotide sequence ID" value="NZ_ASRX01000013.1"/>
</dbReference>
<reference evidence="3 4" key="1">
    <citation type="submission" date="2013-05" db="EMBL/GenBank/DDBJ databases">
        <title>Genome assembly of Chondromyces apiculatus DSM 436.</title>
        <authorList>
            <person name="Sharma G."/>
            <person name="Khatri I."/>
            <person name="Kaur C."/>
            <person name="Mayilraj S."/>
            <person name="Subramanian S."/>
        </authorList>
    </citation>
    <scope>NUCLEOTIDE SEQUENCE [LARGE SCALE GENOMIC DNA]</scope>
    <source>
        <strain evidence="3 4">DSM 436</strain>
    </source>
</reference>
<dbReference type="Pfam" id="PF11821">
    <property type="entry name" value="ActD"/>
    <property type="match status" value="1"/>
</dbReference>
<keyword evidence="4" id="KW-1185">Reference proteome</keyword>
<evidence type="ECO:0000256" key="1">
    <source>
        <dbReference type="SAM" id="MobiDB-lite"/>
    </source>
</evidence>
<keyword evidence="2" id="KW-1133">Transmembrane helix</keyword>
<dbReference type="OrthoDB" id="9792475at2"/>
<dbReference type="STRING" id="1192034.CAP_1173"/>
<dbReference type="PANTHER" id="PTHR40394">
    <property type="entry name" value="LIPOPROTEIN-RELATED"/>
    <property type="match status" value="1"/>
</dbReference>
<proteinExistence type="predicted"/>
<dbReference type="eggNOG" id="COG2010">
    <property type="taxonomic scope" value="Bacteria"/>
</dbReference>
<organism evidence="3 4">
    <name type="scientific">Chondromyces apiculatus DSM 436</name>
    <dbReference type="NCBI Taxonomy" id="1192034"/>
    <lineage>
        <taxon>Bacteria</taxon>
        <taxon>Pseudomonadati</taxon>
        <taxon>Myxococcota</taxon>
        <taxon>Polyangia</taxon>
        <taxon>Polyangiales</taxon>
        <taxon>Polyangiaceae</taxon>
        <taxon>Chondromyces</taxon>
    </lineage>
</organism>
<comment type="caution">
    <text evidence="3">The sequence shown here is derived from an EMBL/GenBank/DDBJ whole genome shotgun (WGS) entry which is preliminary data.</text>
</comment>
<dbReference type="Proteomes" id="UP000019678">
    <property type="component" value="Unassembled WGS sequence"/>
</dbReference>
<evidence type="ECO:0000256" key="2">
    <source>
        <dbReference type="SAM" id="Phobius"/>
    </source>
</evidence>